<dbReference type="GO" id="GO:0003677">
    <property type="term" value="F:DNA binding"/>
    <property type="evidence" value="ECO:0007669"/>
    <property type="project" value="UniProtKB-KW"/>
</dbReference>
<dbReference type="Proteomes" id="UP000070326">
    <property type="component" value="Unassembled WGS sequence"/>
</dbReference>
<dbReference type="InterPro" id="IPR001387">
    <property type="entry name" value="Cro/C1-type_HTH"/>
</dbReference>
<proteinExistence type="predicted"/>
<dbReference type="CDD" id="cd00093">
    <property type="entry name" value="HTH_XRE"/>
    <property type="match status" value="1"/>
</dbReference>
<reference evidence="3 4" key="1">
    <citation type="submission" date="2016-02" db="EMBL/GenBank/DDBJ databases">
        <authorList>
            <person name="Wen L."/>
            <person name="He K."/>
            <person name="Yang H."/>
        </authorList>
    </citation>
    <scope>NUCLEOTIDE SEQUENCE [LARGE SCALE GENOMIC DNA]</scope>
    <source>
        <strain evidence="3 4">MJR8628A</strain>
    </source>
</reference>
<evidence type="ECO:0000313" key="4">
    <source>
        <dbReference type="Proteomes" id="UP000070326"/>
    </source>
</evidence>
<organism evidence="3 4">
    <name type="scientific">Peptostreptococcus anaerobius</name>
    <dbReference type="NCBI Taxonomy" id="1261"/>
    <lineage>
        <taxon>Bacteria</taxon>
        <taxon>Bacillati</taxon>
        <taxon>Bacillota</taxon>
        <taxon>Clostridia</taxon>
        <taxon>Peptostreptococcales</taxon>
        <taxon>Peptostreptococcaceae</taxon>
        <taxon>Peptostreptococcus</taxon>
    </lineage>
</organism>
<evidence type="ECO:0000259" key="2">
    <source>
        <dbReference type="PROSITE" id="PS50943"/>
    </source>
</evidence>
<dbReference type="PANTHER" id="PTHR46797:SF1">
    <property type="entry name" value="METHYLPHOSPHONATE SYNTHASE"/>
    <property type="match status" value="1"/>
</dbReference>
<dbReference type="EMBL" id="LSQZ01000083">
    <property type="protein sequence ID" value="KXI11044.1"/>
    <property type="molecule type" value="Genomic_DNA"/>
</dbReference>
<dbReference type="PROSITE" id="PS50943">
    <property type="entry name" value="HTH_CROC1"/>
    <property type="match status" value="1"/>
</dbReference>
<dbReference type="eggNOG" id="ENOG502ZRSK">
    <property type="taxonomic scope" value="Bacteria"/>
</dbReference>
<dbReference type="PATRIC" id="fig|1261.3.peg.745"/>
<dbReference type="Gene3D" id="1.10.260.40">
    <property type="entry name" value="lambda repressor-like DNA-binding domains"/>
    <property type="match status" value="1"/>
</dbReference>
<keyword evidence="1 3" id="KW-0238">DNA-binding</keyword>
<gene>
    <name evidence="3" type="ORF">HMPREF3195_01487</name>
</gene>
<dbReference type="RefSeq" id="WP_002843172.1">
    <property type="nucleotide sequence ID" value="NZ_CAMPYD010000033.1"/>
</dbReference>
<dbReference type="AlphaFoldDB" id="A0A135YNU1"/>
<dbReference type="Pfam" id="PF01381">
    <property type="entry name" value="HTH_3"/>
    <property type="match status" value="1"/>
</dbReference>
<sequence length="72" mass="8147">MEKFQVCNSVSVIRKERGYTQLKLAKLADFSQQYISNIERGVLIPSIAKAIKLAEVLGVCHGELFFKCEIKD</sequence>
<dbReference type="SUPFAM" id="SSF47413">
    <property type="entry name" value="lambda repressor-like DNA-binding domains"/>
    <property type="match status" value="1"/>
</dbReference>
<dbReference type="SMART" id="SM00530">
    <property type="entry name" value="HTH_XRE"/>
    <property type="match status" value="1"/>
</dbReference>
<dbReference type="GO" id="GO:0005829">
    <property type="term" value="C:cytosol"/>
    <property type="evidence" value="ECO:0007669"/>
    <property type="project" value="TreeGrafter"/>
</dbReference>
<comment type="caution">
    <text evidence="3">The sequence shown here is derived from an EMBL/GenBank/DDBJ whole genome shotgun (WGS) entry which is preliminary data.</text>
</comment>
<dbReference type="InterPro" id="IPR010982">
    <property type="entry name" value="Lambda_DNA-bd_dom_sf"/>
</dbReference>
<name>A0A135YNU1_9FIRM</name>
<dbReference type="GeneID" id="79842275"/>
<dbReference type="GO" id="GO:0003700">
    <property type="term" value="F:DNA-binding transcription factor activity"/>
    <property type="evidence" value="ECO:0007669"/>
    <property type="project" value="TreeGrafter"/>
</dbReference>
<dbReference type="PANTHER" id="PTHR46797">
    <property type="entry name" value="HTH-TYPE TRANSCRIPTIONAL REGULATOR"/>
    <property type="match status" value="1"/>
</dbReference>
<evidence type="ECO:0000313" key="3">
    <source>
        <dbReference type="EMBL" id="KXI11044.1"/>
    </source>
</evidence>
<dbReference type="InterPro" id="IPR050807">
    <property type="entry name" value="TransReg_Diox_bact_type"/>
</dbReference>
<accession>A0A135YNU1</accession>
<feature type="domain" description="HTH cro/C1-type" evidence="2">
    <location>
        <begin position="10"/>
        <end position="64"/>
    </location>
</feature>
<protein>
    <submittedName>
        <fullName evidence="3">DNA-binding helix-turn-helix protein</fullName>
    </submittedName>
</protein>
<evidence type="ECO:0000256" key="1">
    <source>
        <dbReference type="ARBA" id="ARBA00023125"/>
    </source>
</evidence>